<dbReference type="Proteomes" id="UP001195769">
    <property type="component" value="Unassembled WGS sequence"/>
</dbReference>
<dbReference type="EMBL" id="JABBWK010000302">
    <property type="protein sequence ID" value="KAG1885882.1"/>
    <property type="molecule type" value="Genomic_DNA"/>
</dbReference>
<proteinExistence type="predicted"/>
<keyword evidence="2" id="KW-1185">Reference proteome</keyword>
<evidence type="ECO:0000313" key="2">
    <source>
        <dbReference type="Proteomes" id="UP001195769"/>
    </source>
</evidence>
<accession>A0AAD4HBW8</accession>
<dbReference type="AlphaFoldDB" id="A0AAD4HBW8"/>
<reference evidence="1" key="1">
    <citation type="journal article" date="2020" name="New Phytol.">
        <title>Comparative genomics reveals dynamic genome evolution in host specialist ectomycorrhizal fungi.</title>
        <authorList>
            <person name="Lofgren L.A."/>
            <person name="Nguyen N.H."/>
            <person name="Vilgalys R."/>
            <person name="Ruytinx J."/>
            <person name="Liao H.L."/>
            <person name="Branco S."/>
            <person name="Kuo A."/>
            <person name="LaButti K."/>
            <person name="Lipzen A."/>
            <person name="Andreopoulos W."/>
            <person name="Pangilinan J."/>
            <person name="Riley R."/>
            <person name="Hundley H."/>
            <person name="Na H."/>
            <person name="Barry K."/>
            <person name="Grigoriev I.V."/>
            <person name="Stajich J.E."/>
            <person name="Kennedy P.G."/>
        </authorList>
    </citation>
    <scope>NUCLEOTIDE SEQUENCE</scope>
    <source>
        <strain evidence="1">FC203</strain>
    </source>
</reference>
<evidence type="ECO:0000313" key="1">
    <source>
        <dbReference type="EMBL" id="KAG1885882.1"/>
    </source>
</evidence>
<comment type="caution">
    <text evidence="1">The sequence shown here is derived from an EMBL/GenBank/DDBJ whole genome shotgun (WGS) entry which is preliminary data.</text>
</comment>
<gene>
    <name evidence="1" type="ORF">F5891DRAFT_1201480</name>
</gene>
<organism evidence="1 2">
    <name type="scientific">Suillus fuscotomentosus</name>
    <dbReference type="NCBI Taxonomy" id="1912939"/>
    <lineage>
        <taxon>Eukaryota</taxon>
        <taxon>Fungi</taxon>
        <taxon>Dikarya</taxon>
        <taxon>Basidiomycota</taxon>
        <taxon>Agaricomycotina</taxon>
        <taxon>Agaricomycetes</taxon>
        <taxon>Agaricomycetidae</taxon>
        <taxon>Boletales</taxon>
        <taxon>Suillineae</taxon>
        <taxon>Suillaceae</taxon>
        <taxon>Suillus</taxon>
    </lineage>
</organism>
<protein>
    <submittedName>
        <fullName evidence="1">Uncharacterized protein</fullName>
    </submittedName>
</protein>
<dbReference type="RefSeq" id="XP_041216468.1">
    <property type="nucleotide sequence ID" value="XM_041368892.1"/>
</dbReference>
<sequence>MPMQNIIIAEFCSEIPIANGQTTVLQLMDVSSGPHSIFETTFRQRFSLPIDTTCDHIHTHDSGEVTPSIASDAVLTSKVHQCTPPTTKGSTVMTRSDNLSHGEDRMTYVTSCANLAEDTSHVDDVLSNNAPLSTEYAVERSVYLKRFVRRTSTLTYGWFETTGPQPIDTPPNFSSFDDIQLGDLFLHRTDQKVVCWIREYSPSGASVENDLAGR</sequence>
<dbReference type="GeneID" id="64663190"/>
<name>A0AAD4HBW8_9AGAM</name>